<reference evidence="5" key="1">
    <citation type="journal article" date="2019" name="Int. J. Syst. Evol. Microbiol.">
        <title>The Global Catalogue of Microorganisms (GCM) 10K type strain sequencing project: providing services to taxonomists for standard genome sequencing and annotation.</title>
        <authorList>
            <consortium name="The Broad Institute Genomics Platform"/>
            <consortium name="The Broad Institute Genome Sequencing Center for Infectious Disease"/>
            <person name="Wu L."/>
            <person name="Ma J."/>
        </authorList>
    </citation>
    <scope>NUCLEOTIDE SEQUENCE [LARGE SCALE GENOMIC DNA]</scope>
    <source>
        <strain evidence="5">CGMCC 4.7329</strain>
    </source>
</reference>
<comment type="caution">
    <text evidence="4">The sequence shown here is derived from an EMBL/GenBank/DDBJ whole genome shotgun (WGS) entry which is preliminary data.</text>
</comment>
<dbReference type="Gene3D" id="3.40.630.30">
    <property type="match status" value="1"/>
</dbReference>
<keyword evidence="2" id="KW-0012">Acyltransferase</keyword>
<sequence length="165" mass="17811">MITIRPRNAEDLPSCVAALREVHEADGYPALWPENPAAWLCPVKQIDARVAESNHTIVGQVGIGDSVLPTEIHAAIPDTELISVIRLFVIPSHRRLDIGRQLLAAAVNMADQRARRAVLSVEAGGTAALSLYDSAGWKKIHSGPGGWTTPDGRPAVLHYFLSPSR</sequence>
<organism evidence="4 5">
    <name type="scientific">Nocardia rhizosphaerihabitans</name>
    <dbReference type="NCBI Taxonomy" id="1691570"/>
    <lineage>
        <taxon>Bacteria</taxon>
        <taxon>Bacillati</taxon>
        <taxon>Actinomycetota</taxon>
        <taxon>Actinomycetes</taxon>
        <taxon>Mycobacteriales</taxon>
        <taxon>Nocardiaceae</taxon>
        <taxon>Nocardia</taxon>
    </lineage>
</organism>
<dbReference type="CDD" id="cd04301">
    <property type="entry name" value="NAT_SF"/>
    <property type="match status" value="1"/>
</dbReference>
<dbReference type="InterPro" id="IPR050832">
    <property type="entry name" value="Bact_Acetyltransf"/>
</dbReference>
<keyword evidence="5" id="KW-1185">Reference proteome</keyword>
<dbReference type="PANTHER" id="PTHR43877:SF2">
    <property type="entry name" value="AMINOALKYLPHOSPHONATE N-ACETYLTRANSFERASE-RELATED"/>
    <property type="match status" value="1"/>
</dbReference>
<evidence type="ECO:0000256" key="1">
    <source>
        <dbReference type="ARBA" id="ARBA00022679"/>
    </source>
</evidence>
<evidence type="ECO:0000313" key="5">
    <source>
        <dbReference type="Proteomes" id="UP000658127"/>
    </source>
</evidence>
<dbReference type="SUPFAM" id="SSF55729">
    <property type="entry name" value="Acyl-CoA N-acyltransferases (Nat)"/>
    <property type="match status" value="1"/>
</dbReference>
<accession>A0ABQ2L3K3</accession>
<feature type="domain" description="N-acetyltransferase" evidence="3">
    <location>
        <begin position="2"/>
        <end position="165"/>
    </location>
</feature>
<evidence type="ECO:0000313" key="4">
    <source>
        <dbReference type="EMBL" id="GGO00836.1"/>
    </source>
</evidence>
<name>A0ABQ2L3K3_9NOCA</name>
<evidence type="ECO:0000259" key="3">
    <source>
        <dbReference type="PROSITE" id="PS51186"/>
    </source>
</evidence>
<proteinExistence type="predicted"/>
<dbReference type="PANTHER" id="PTHR43877">
    <property type="entry name" value="AMINOALKYLPHOSPHONATE N-ACETYLTRANSFERASE-RELATED-RELATED"/>
    <property type="match status" value="1"/>
</dbReference>
<evidence type="ECO:0000256" key="2">
    <source>
        <dbReference type="ARBA" id="ARBA00023315"/>
    </source>
</evidence>
<protein>
    <recommendedName>
        <fullName evidence="3">N-acetyltransferase domain-containing protein</fullName>
    </recommendedName>
</protein>
<gene>
    <name evidence="4" type="ORF">GCM10011610_70170</name>
</gene>
<dbReference type="Pfam" id="PF13508">
    <property type="entry name" value="Acetyltransf_7"/>
    <property type="match status" value="1"/>
</dbReference>
<dbReference type="PROSITE" id="PS51186">
    <property type="entry name" value="GNAT"/>
    <property type="match status" value="1"/>
</dbReference>
<dbReference type="RefSeq" id="WP_189034822.1">
    <property type="nucleotide sequence ID" value="NZ_BMNE01000017.1"/>
</dbReference>
<keyword evidence="1" id="KW-0808">Transferase</keyword>
<dbReference type="EMBL" id="BMNE01000017">
    <property type="protein sequence ID" value="GGO00836.1"/>
    <property type="molecule type" value="Genomic_DNA"/>
</dbReference>
<dbReference type="Proteomes" id="UP000658127">
    <property type="component" value="Unassembled WGS sequence"/>
</dbReference>
<dbReference type="InterPro" id="IPR016181">
    <property type="entry name" value="Acyl_CoA_acyltransferase"/>
</dbReference>
<dbReference type="InterPro" id="IPR000182">
    <property type="entry name" value="GNAT_dom"/>
</dbReference>